<sequence length="587" mass="64626">MKFLSNVLATLVGIFAFFILLFFSFLVIGAVFGSSDEGVVSVKENSVLEIDLSDFSTDYVGKYSDPLVTLFAGKNRVGVSEALEAIAAAADDDKIAGISLLNTKSALGMAQTKALRDALVEFRKSGKFVYAYSTNYDQKDYYLSSAAQGVYLNPVGSVDLRGLSTEVLFFKDFQEKSGFNFEVIRHGKYKSAVEPFLDNKMSEANREQLTEMLQSIWGTMATEIIQSRKITNTDLDRIADSLGGTFATDALRNKLVDQLIYEDQYTDMLKKKLDVQKDEEINKVSLADYAFSVTNTPKSVNSDDVIAVIYAQGDILPGEGDVNQIGDGAVRRALREAREDENVKAVVLRVDSPGGDATTSELIWREIALTKKVKPVVVSMGNYAASGGYYIACGANKIIAEPNTITGSIGVFGLLPNMSNLADKAGIDAEQVSTHAQSASYSVFTPMNAQMRSYYQKQIEFVYDTFITRVADGRKMSKTAVDAIGQGRVWSGVQAKENGLVDALGGMPLALKEAAKLAKISEYKVRNYPEFDKTIEDMFGAFGVAKAKEDLLRSELGEQEYQVYQNYRKLTKQKGIQLRLPYEVKFN</sequence>
<evidence type="ECO:0000259" key="8">
    <source>
        <dbReference type="Pfam" id="PF01343"/>
    </source>
</evidence>
<keyword evidence="6" id="KW-0472">Membrane</keyword>
<dbReference type="Gene3D" id="3.90.226.10">
    <property type="entry name" value="2-enoyl-CoA Hydratase, Chain A, domain 1"/>
    <property type="match status" value="4"/>
</dbReference>
<feature type="domain" description="Peptidase S49" evidence="8">
    <location>
        <begin position="122"/>
        <end position="275"/>
    </location>
</feature>
<evidence type="ECO:0000256" key="1">
    <source>
        <dbReference type="ARBA" id="ARBA00004370"/>
    </source>
</evidence>
<feature type="domain" description="Peptidase S49" evidence="8">
    <location>
        <begin position="370"/>
        <end position="520"/>
    </location>
</feature>
<keyword evidence="4" id="KW-0378">Hydrolase</keyword>
<dbReference type="InterPro" id="IPR029045">
    <property type="entry name" value="ClpP/crotonase-like_dom_sf"/>
</dbReference>
<dbReference type="SUPFAM" id="SSF52096">
    <property type="entry name" value="ClpP/crotonase"/>
    <property type="match status" value="2"/>
</dbReference>
<evidence type="ECO:0000256" key="2">
    <source>
        <dbReference type="ARBA" id="ARBA00008683"/>
    </source>
</evidence>
<gene>
    <name evidence="9" type="primary">sppA</name>
    <name evidence="9" type="ORF">CHX27_07260</name>
</gene>
<dbReference type="GO" id="GO:0016020">
    <property type="term" value="C:membrane"/>
    <property type="evidence" value="ECO:0007669"/>
    <property type="project" value="UniProtKB-SubCell"/>
</dbReference>
<dbReference type="CDD" id="cd07023">
    <property type="entry name" value="S49_Sppa_N_C"/>
    <property type="match status" value="1"/>
</dbReference>
<comment type="similarity">
    <text evidence="2">Belongs to the peptidase S49 family.</text>
</comment>
<dbReference type="EMBL" id="NOXX01000189">
    <property type="protein sequence ID" value="OYQ44803.1"/>
    <property type="molecule type" value="Genomic_DNA"/>
</dbReference>
<feature type="active site" description="Nucleophile" evidence="7">
    <location>
        <position position="386"/>
    </location>
</feature>
<evidence type="ECO:0000256" key="6">
    <source>
        <dbReference type="ARBA" id="ARBA00023136"/>
    </source>
</evidence>
<keyword evidence="10" id="KW-1185">Reference proteome</keyword>
<dbReference type="InterPro" id="IPR004634">
    <property type="entry name" value="Pept_S49_pIV"/>
</dbReference>
<keyword evidence="3" id="KW-0645">Protease</keyword>
<feature type="active site" description="Proton donor/acceptor" evidence="7">
    <location>
        <position position="190"/>
    </location>
</feature>
<dbReference type="InterPro" id="IPR047217">
    <property type="entry name" value="S49_SppA_67K_type_N"/>
</dbReference>
<dbReference type="AlphaFoldDB" id="A0A255ZTH4"/>
<dbReference type="OrthoDB" id="9764363at2"/>
<dbReference type="NCBIfam" id="TIGR00705">
    <property type="entry name" value="SppA_67K"/>
    <property type="match status" value="1"/>
</dbReference>
<keyword evidence="5" id="KW-0720">Serine protease</keyword>
<comment type="subcellular location">
    <subcellularLocation>
        <location evidence="1">Membrane</location>
    </subcellularLocation>
</comment>
<organism evidence="9 10">
    <name type="scientific">Flavobacterium aurantiibacter</name>
    <dbReference type="NCBI Taxonomy" id="2023067"/>
    <lineage>
        <taxon>Bacteria</taxon>
        <taxon>Pseudomonadati</taxon>
        <taxon>Bacteroidota</taxon>
        <taxon>Flavobacteriia</taxon>
        <taxon>Flavobacteriales</taxon>
        <taxon>Flavobacteriaceae</taxon>
        <taxon>Flavobacterium</taxon>
    </lineage>
</organism>
<evidence type="ECO:0000313" key="9">
    <source>
        <dbReference type="EMBL" id="OYQ44803.1"/>
    </source>
</evidence>
<dbReference type="InterPro" id="IPR002142">
    <property type="entry name" value="Peptidase_S49"/>
</dbReference>
<dbReference type="RefSeq" id="WP_094486098.1">
    <property type="nucleotide sequence ID" value="NZ_NOXX01000189.1"/>
</dbReference>
<proteinExistence type="inferred from homology"/>
<dbReference type="CDD" id="cd07018">
    <property type="entry name" value="S49_SppA_67K_type"/>
    <property type="match status" value="1"/>
</dbReference>
<accession>A0A255ZTH4</accession>
<dbReference type="PANTHER" id="PTHR33209">
    <property type="entry name" value="PROTEASE 4"/>
    <property type="match status" value="1"/>
</dbReference>
<dbReference type="InterPro" id="IPR047272">
    <property type="entry name" value="S49_SppA_C"/>
</dbReference>
<protein>
    <submittedName>
        <fullName evidence="9">Signal peptide peptidase SppA</fullName>
    </submittedName>
</protein>
<dbReference type="Pfam" id="PF01343">
    <property type="entry name" value="Peptidase_S49"/>
    <property type="match status" value="2"/>
</dbReference>
<dbReference type="Proteomes" id="UP000216035">
    <property type="component" value="Unassembled WGS sequence"/>
</dbReference>
<evidence type="ECO:0000256" key="4">
    <source>
        <dbReference type="ARBA" id="ARBA00022801"/>
    </source>
</evidence>
<evidence type="ECO:0000256" key="3">
    <source>
        <dbReference type="ARBA" id="ARBA00022670"/>
    </source>
</evidence>
<dbReference type="PANTHER" id="PTHR33209:SF1">
    <property type="entry name" value="PEPTIDASE S49 DOMAIN-CONTAINING PROTEIN"/>
    <property type="match status" value="1"/>
</dbReference>
<dbReference type="GO" id="GO:0006465">
    <property type="term" value="P:signal peptide processing"/>
    <property type="evidence" value="ECO:0007669"/>
    <property type="project" value="InterPro"/>
</dbReference>
<dbReference type="NCBIfam" id="TIGR00706">
    <property type="entry name" value="SppA_dom"/>
    <property type="match status" value="1"/>
</dbReference>
<dbReference type="GO" id="GO:0008236">
    <property type="term" value="F:serine-type peptidase activity"/>
    <property type="evidence" value="ECO:0007669"/>
    <property type="project" value="UniProtKB-KW"/>
</dbReference>
<dbReference type="InterPro" id="IPR004635">
    <property type="entry name" value="Pept_S49_SppA"/>
</dbReference>
<name>A0A255ZTH4_9FLAO</name>
<evidence type="ECO:0000256" key="5">
    <source>
        <dbReference type="ARBA" id="ARBA00022825"/>
    </source>
</evidence>
<dbReference type="PIRSF" id="PIRSF001217">
    <property type="entry name" value="Protease_4_SppA"/>
    <property type="match status" value="1"/>
</dbReference>
<evidence type="ECO:0000313" key="10">
    <source>
        <dbReference type="Proteomes" id="UP000216035"/>
    </source>
</evidence>
<reference evidence="9 10" key="1">
    <citation type="submission" date="2017-07" db="EMBL/GenBank/DDBJ databases">
        <title>Flavobacterium cyanobacteriorum sp. nov., isolated from cyanobacterial aggregates in a eutrophic lake.</title>
        <authorList>
            <person name="Cai H."/>
        </authorList>
    </citation>
    <scope>NUCLEOTIDE SEQUENCE [LARGE SCALE GENOMIC DNA]</scope>
    <source>
        <strain evidence="9 10">TH167</strain>
    </source>
</reference>
<evidence type="ECO:0000256" key="7">
    <source>
        <dbReference type="PIRSR" id="PIRSR001217-1"/>
    </source>
</evidence>
<comment type="caution">
    <text evidence="9">The sequence shown here is derived from an EMBL/GenBank/DDBJ whole genome shotgun (WGS) entry which is preliminary data.</text>
</comment>